<dbReference type="PANTHER" id="PTHR43737">
    <property type="entry name" value="BLL7424 PROTEIN"/>
    <property type="match status" value="1"/>
</dbReference>
<dbReference type="AlphaFoldDB" id="A0A2D0NG62"/>
<comment type="caution">
    <text evidence="1">The sequence shown here is derived from an EMBL/GenBank/DDBJ whole genome shotgun (WGS) entry which is preliminary data.</text>
</comment>
<dbReference type="RefSeq" id="WP_099150019.1">
    <property type="nucleotide sequence ID" value="NZ_PDUD01000017.1"/>
</dbReference>
<reference evidence="1 2" key="1">
    <citation type="submission" date="2017-10" db="EMBL/GenBank/DDBJ databases">
        <title>The draft genome sequence of Lewinella nigricans NBRC 102662.</title>
        <authorList>
            <person name="Wang K."/>
        </authorList>
    </citation>
    <scope>NUCLEOTIDE SEQUENCE [LARGE SCALE GENOMIC DNA]</scope>
    <source>
        <strain evidence="1 2">NBRC 102662</strain>
    </source>
</reference>
<organism evidence="1 2">
    <name type="scientific">Flavilitoribacter nigricans (strain ATCC 23147 / DSM 23189 / NBRC 102662 / NCIMB 1420 / SS-2)</name>
    <name type="common">Lewinella nigricans</name>
    <dbReference type="NCBI Taxonomy" id="1122177"/>
    <lineage>
        <taxon>Bacteria</taxon>
        <taxon>Pseudomonadati</taxon>
        <taxon>Bacteroidota</taxon>
        <taxon>Saprospiria</taxon>
        <taxon>Saprospirales</taxon>
        <taxon>Lewinellaceae</taxon>
        <taxon>Flavilitoribacter</taxon>
    </lineage>
</organism>
<gene>
    <name evidence="1" type="ORF">CRP01_10755</name>
</gene>
<name>A0A2D0NG62_FLAN2</name>
<proteinExistence type="predicted"/>
<evidence type="ECO:0000313" key="1">
    <source>
        <dbReference type="EMBL" id="PHN06763.1"/>
    </source>
</evidence>
<dbReference type="OrthoDB" id="9779968at2"/>
<sequence length="396" mass="44606">MKRRDFLKTSAISSSALLAPAFLRAYNPQRLYNSRAERILVVVQLSGGNDGLNTIVPYRNDLYYQQRPSLAIAKEEVLPVSDELGFHPAMSALQSLYDDGLMSIVNNVGYPNPDRSHFRSMDIWHTASRSDEYLSTGWLGRYLDQACIDCEQAHVALEVDDALSLALKGEKRSGFAMSSPAQLKKMTDNRYLQLIADHPHEHEENVAYLYKTLIDTQASADYLASQARVHRSTVDYPATEFGRDLKQIAELITADTDTHIYYVSLTGFDTHAGQQGRQQRLLQQYSEGMKAFMEDLRQNKLINDTLVLTFSEFGRRVSQNASGGTDHGTANNLFLMGGNLRRKGFFNEGPDLTDLDEGDLKYRVDFREVYASILNKWLQADALEVLNGRFAGLPLI</sequence>
<dbReference type="PANTHER" id="PTHR43737:SF1">
    <property type="entry name" value="DUF1501 DOMAIN-CONTAINING PROTEIN"/>
    <property type="match status" value="1"/>
</dbReference>
<dbReference type="Pfam" id="PF07394">
    <property type="entry name" value="DUF1501"/>
    <property type="match status" value="1"/>
</dbReference>
<accession>A0A2D0NG62</accession>
<dbReference type="InterPro" id="IPR010869">
    <property type="entry name" value="DUF1501"/>
</dbReference>
<keyword evidence="2" id="KW-1185">Reference proteome</keyword>
<dbReference type="Proteomes" id="UP000223913">
    <property type="component" value="Unassembled WGS sequence"/>
</dbReference>
<dbReference type="EMBL" id="PDUD01000017">
    <property type="protein sequence ID" value="PHN06763.1"/>
    <property type="molecule type" value="Genomic_DNA"/>
</dbReference>
<evidence type="ECO:0000313" key="2">
    <source>
        <dbReference type="Proteomes" id="UP000223913"/>
    </source>
</evidence>
<protein>
    <submittedName>
        <fullName evidence="1">Twin-arginine translocation pathway signal</fullName>
    </submittedName>
</protein>